<feature type="binding site" evidence="9">
    <location>
        <position position="20"/>
    </location>
    <ligand>
        <name>ATP</name>
        <dbReference type="ChEBI" id="CHEBI:30616"/>
    </ligand>
</feature>
<comment type="caution">
    <text evidence="11">The sequence shown here is derived from an EMBL/GenBank/DDBJ whole genome shotgun (WGS) entry which is preliminary data.</text>
</comment>
<evidence type="ECO:0000256" key="4">
    <source>
        <dbReference type="ARBA" id="ARBA00022801"/>
    </source>
</evidence>
<dbReference type="InterPro" id="IPR004605">
    <property type="entry name" value="DNA_helicase_Holl-junc_RuvB"/>
</dbReference>
<dbReference type="RefSeq" id="WP_021943818.1">
    <property type="nucleotide sequence ID" value="NZ_JACOOX010000003.1"/>
</dbReference>
<dbReference type="Gene3D" id="1.10.10.10">
    <property type="entry name" value="Winged helix-like DNA-binding domain superfamily/Winged helix DNA-binding domain"/>
    <property type="match status" value="1"/>
</dbReference>
<dbReference type="Pfam" id="PF17864">
    <property type="entry name" value="AAA_lid_4"/>
    <property type="match status" value="1"/>
</dbReference>
<feature type="binding site" evidence="9">
    <location>
        <position position="62"/>
    </location>
    <ligand>
        <name>ATP</name>
        <dbReference type="ChEBI" id="CHEBI:30616"/>
    </ligand>
</feature>
<dbReference type="InterPro" id="IPR008823">
    <property type="entry name" value="RuvB_wg_C"/>
</dbReference>
<feature type="region of interest" description="Large ATPase domain (RuvB-L)" evidence="9">
    <location>
        <begin position="1"/>
        <end position="181"/>
    </location>
</feature>
<protein>
    <recommendedName>
        <fullName evidence="9">Holliday junction branch migration complex subunit RuvB</fullName>
        <ecNumber evidence="9">3.6.4.-</ecNumber>
    </recommendedName>
</protein>
<dbReference type="GO" id="GO:0005524">
    <property type="term" value="F:ATP binding"/>
    <property type="evidence" value="ECO:0007669"/>
    <property type="project" value="UniProtKB-UniRule"/>
</dbReference>
<comment type="subunit">
    <text evidence="9">Homohexamer. Forms an RuvA(8)-RuvB(12)-Holliday junction (HJ) complex. HJ DNA is sandwiched between 2 RuvA tetramers; dsDNA enters through RuvA and exits via RuvB. An RuvB hexamer assembles on each DNA strand where it exits the tetramer. Each RuvB hexamer is contacted by two RuvA subunits (via domain III) on 2 adjacent RuvB subunits; this complex drives branch migration. In the full resolvosome a probable DNA-RuvA(4)-RuvB(12)-RuvC(2) complex forms which resolves the HJ.</text>
</comment>
<feature type="binding site" evidence="9">
    <location>
        <position position="67"/>
    </location>
    <ligand>
        <name>ATP</name>
        <dbReference type="ChEBI" id="CHEBI:30616"/>
    </ligand>
</feature>
<dbReference type="EC" id="3.6.4.-" evidence="9"/>
<feature type="binding site" evidence="9">
    <location>
        <position position="65"/>
    </location>
    <ligand>
        <name>ATP</name>
        <dbReference type="ChEBI" id="CHEBI:30616"/>
    </ligand>
</feature>
<sequence length="332" mass="36761">MGRIISTEADIEELNSEYSLRPKYLDEYIGQNKVKENLKIFIEAAKRRNEPLDHLLLYGPPGLGKTTLASIVANEMGVNIKITSGPAIEKPGELAAILNNLSENDILFIDEIHRLNSQVEEVLYPAMEDFAIDVVIGKGAGARSIRLDLPKFTLIGATTRAGMLTAPLRDRFGMVDRLEFYSPEELKQIVIRSGDVLGVETDDAGALEIAKRSRGTPRLANRLLKRCRDFAQVCHNGCIDYEVAKTALDKLEVDSMGLDNTDRNILMTMIEKFGGGPVGLDTLAAAIGEDSGTIEDVYEPYLIKNGFINRTPRGRVVTERCYKHFGLDAFIE</sequence>
<evidence type="ECO:0000256" key="9">
    <source>
        <dbReference type="HAMAP-Rule" id="MF_00016"/>
    </source>
</evidence>
<dbReference type="InterPro" id="IPR027417">
    <property type="entry name" value="P-loop_NTPase"/>
</dbReference>
<name>A0A8I0DUV6_9FIRM</name>
<comment type="domain">
    <text evidence="9">Has 3 domains, the large (RuvB-L) and small ATPase (RuvB-S) domains and the C-terminal head (RuvB-H) domain. The head domain binds DNA, while the ATPase domains jointly bind ATP, ADP or are empty depending on the state of the subunit in the translocation cycle. During a single DNA translocation step the structure of each domain remains the same, but their relative positions change.</text>
</comment>
<dbReference type="InterPro" id="IPR041445">
    <property type="entry name" value="AAA_lid_4"/>
</dbReference>
<dbReference type="PANTHER" id="PTHR42848:SF1">
    <property type="entry name" value="HOLLIDAY JUNCTION BRANCH MIGRATION COMPLEX SUBUNIT RUVB"/>
    <property type="match status" value="1"/>
</dbReference>
<dbReference type="GO" id="GO:0009378">
    <property type="term" value="F:four-way junction helicase activity"/>
    <property type="evidence" value="ECO:0007669"/>
    <property type="project" value="InterPro"/>
</dbReference>
<dbReference type="Pfam" id="PF05491">
    <property type="entry name" value="WHD_RuvB"/>
    <property type="match status" value="1"/>
</dbReference>
<dbReference type="GO" id="GO:0048476">
    <property type="term" value="C:Holliday junction resolvase complex"/>
    <property type="evidence" value="ECO:0007669"/>
    <property type="project" value="UniProtKB-UniRule"/>
</dbReference>
<dbReference type="InterPro" id="IPR003593">
    <property type="entry name" value="AAA+_ATPase"/>
</dbReference>
<evidence type="ECO:0000313" key="12">
    <source>
        <dbReference type="Proteomes" id="UP000615234"/>
    </source>
</evidence>
<dbReference type="Gene3D" id="1.10.8.60">
    <property type="match status" value="1"/>
</dbReference>
<reference evidence="11 12" key="1">
    <citation type="submission" date="2020-08" db="EMBL/GenBank/DDBJ databases">
        <title>Genome public.</title>
        <authorList>
            <person name="Liu C."/>
            <person name="Sun Q."/>
        </authorList>
    </citation>
    <scope>NUCLEOTIDE SEQUENCE [LARGE SCALE GENOMIC DNA]</scope>
    <source>
        <strain evidence="11 12">NSJ-10</strain>
    </source>
</reference>
<keyword evidence="12" id="KW-1185">Reference proteome</keyword>
<dbReference type="CDD" id="cd00009">
    <property type="entry name" value="AAA"/>
    <property type="match status" value="1"/>
</dbReference>
<dbReference type="SUPFAM" id="SSF46785">
    <property type="entry name" value="Winged helix' DNA-binding domain"/>
    <property type="match status" value="1"/>
</dbReference>
<dbReference type="PANTHER" id="PTHR42848">
    <property type="match status" value="1"/>
</dbReference>
<evidence type="ECO:0000256" key="5">
    <source>
        <dbReference type="ARBA" id="ARBA00022840"/>
    </source>
</evidence>
<dbReference type="HAMAP" id="MF_00016">
    <property type="entry name" value="DNA_HJ_migration_RuvB"/>
    <property type="match status" value="1"/>
</dbReference>
<dbReference type="EMBL" id="JACOOX010000003">
    <property type="protein sequence ID" value="MBC5662501.1"/>
    <property type="molecule type" value="Genomic_DNA"/>
</dbReference>
<keyword evidence="11" id="KW-0347">Helicase</keyword>
<feature type="domain" description="AAA+ ATPase" evidence="10">
    <location>
        <begin position="51"/>
        <end position="178"/>
    </location>
</feature>
<feature type="binding site" evidence="9">
    <location>
        <position position="218"/>
    </location>
    <ligand>
        <name>ATP</name>
        <dbReference type="ChEBI" id="CHEBI:30616"/>
    </ligand>
</feature>
<feature type="binding site" evidence="9">
    <location>
        <begin position="128"/>
        <end position="130"/>
    </location>
    <ligand>
        <name>ATP</name>
        <dbReference type="ChEBI" id="CHEBI:30616"/>
    </ligand>
</feature>
<keyword evidence="7 9" id="KW-0233">DNA recombination</keyword>
<dbReference type="NCBIfam" id="NF000868">
    <property type="entry name" value="PRK00080.1"/>
    <property type="match status" value="1"/>
</dbReference>
<keyword evidence="1 9" id="KW-0963">Cytoplasm</keyword>
<dbReference type="InterPro" id="IPR036388">
    <property type="entry name" value="WH-like_DNA-bd_sf"/>
</dbReference>
<keyword evidence="8 9" id="KW-0234">DNA repair</keyword>
<feature type="binding site" evidence="9">
    <location>
        <position position="66"/>
    </location>
    <ligand>
        <name>ATP</name>
        <dbReference type="ChEBI" id="CHEBI:30616"/>
    </ligand>
</feature>
<proteinExistence type="inferred from homology"/>
<feature type="binding site" evidence="9">
    <location>
        <position position="171"/>
    </location>
    <ligand>
        <name>ATP</name>
        <dbReference type="ChEBI" id="CHEBI:30616"/>
    </ligand>
</feature>
<comment type="function">
    <text evidence="9">The RuvA-RuvB-RuvC complex processes Holliday junction (HJ) DNA during genetic recombination and DNA repair, while the RuvA-RuvB complex plays an important role in the rescue of blocked DNA replication forks via replication fork reversal (RFR). RuvA specifically binds to HJ cruciform DNA, conferring on it an open structure. The RuvB hexamer acts as an ATP-dependent pump, pulling dsDNA into and through the RuvAB complex. RuvB forms 2 homohexamers on either side of HJ DNA bound by 1 or 2 RuvA tetramers; 4 subunits per hexamer contact DNA at a time. Coordinated motions by a converter formed by DNA-disengaged RuvB subunits stimulates ATP hydrolysis and nucleotide exchange. Immobilization of the converter enables RuvB to convert the ATP-contained energy into a lever motion, pulling 2 nucleotides of DNA out of the RuvA tetramer per ATP hydrolyzed, thus driving DNA branch migration. The RuvB motors rotate together with the DNA substrate, which together with the progressing nucleotide cycle form the mechanistic basis for DNA recombination by continuous HJ branch migration. Branch migration allows RuvC to scan DNA until it finds its consensus sequence, where it cleaves and resolves cruciform DNA.</text>
</comment>
<feature type="binding site" evidence="9">
    <location>
        <position position="181"/>
    </location>
    <ligand>
        <name>ATP</name>
        <dbReference type="ChEBI" id="CHEBI:30616"/>
    </ligand>
</feature>
<dbReference type="GO" id="GO:0005737">
    <property type="term" value="C:cytoplasm"/>
    <property type="evidence" value="ECO:0007669"/>
    <property type="project" value="UniProtKB-SubCell"/>
</dbReference>
<dbReference type="Gene3D" id="3.40.50.300">
    <property type="entry name" value="P-loop containing nucleotide triphosphate hydrolases"/>
    <property type="match status" value="1"/>
</dbReference>
<organism evidence="11 12">
    <name type="scientific">Coprococcus hominis</name>
    <name type="common">ex Liu et al. 2022</name>
    <dbReference type="NCBI Taxonomy" id="2763039"/>
    <lineage>
        <taxon>Bacteria</taxon>
        <taxon>Bacillati</taxon>
        <taxon>Bacillota</taxon>
        <taxon>Clostridia</taxon>
        <taxon>Lachnospirales</taxon>
        <taxon>Lachnospiraceae</taxon>
        <taxon>Coprococcus</taxon>
    </lineage>
</organism>
<comment type="caution">
    <text evidence="9">Lacks conserved residue(s) required for the propagation of feature annotation.</text>
</comment>
<evidence type="ECO:0000256" key="8">
    <source>
        <dbReference type="ARBA" id="ARBA00023204"/>
    </source>
</evidence>
<evidence type="ECO:0000256" key="3">
    <source>
        <dbReference type="ARBA" id="ARBA00022763"/>
    </source>
</evidence>
<comment type="similarity">
    <text evidence="9">Belongs to the RuvB family.</text>
</comment>
<dbReference type="GO" id="GO:0000400">
    <property type="term" value="F:four-way junction DNA binding"/>
    <property type="evidence" value="ECO:0007669"/>
    <property type="project" value="UniProtKB-UniRule"/>
</dbReference>
<gene>
    <name evidence="9 11" type="primary">ruvB</name>
    <name evidence="11" type="ORF">H8S09_06265</name>
</gene>
<evidence type="ECO:0000259" key="10">
    <source>
        <dbReference type="SMART" id="SM00382"/>
    </source>
</evidence>
<feature type="binding site" evidence="9">
    <location>
        <position position="315"/>
    </location>
    <ligand>
        <name>DNA</name>
        <dbReference type="ChEBI" id="CHEBI:16991"/>
    </ligand>
</feature>
<feature type="binding site" evidence="9">
    <location>
        <position position="310"/>
    </location>
    <ligand>
        <name>DNA</name>
        <dbReference type="ChEBI" id="CHEBI:16991"/>
    </ligand>
</feature>
<dbReference type="InterPro" id="IPR008824">
    <property type="entry name" value="RuvB-like_N"/>
</dbReference>
<dbReference type="Proteomes" id="UP000615234">
    <property type="component" value="Unassembled WGS sequence"/>
</dbReference>
<feature type="region of interest" description="Small ATPAse domain (RuvB-S)" evidence="9">
    <location>
        <begin position="182"/>
        <end position="252"/>
    </location>
</feature>
<dbReference type="GO" id="GO:0006281">
    <property type="term" value="P:DNA repair"/>
    <property type="evidence" value="ECO:0007669"/>
    <property type="project" value="UniProtKB-UniRule"/>
</dbReference>
<comment type="catalytic activity">
    <reaction evidence="9">
        <text>ATP + H2O = ADP + phosphate + H(+)</text>
        <dbReference type="Rhea" id="RHEA:13065"/>
        <dbReference type="ChEBI" id="CHEBI:15377"/>
        <dbReference type="ChEBI" id="CHEBI:15378"/>
        <dbReference type="ChEBI" id="CHEBI:30616"/>
        <dbReference type="ChEBI" id="CHEBI:43474"/>
        <dbReference type="ChEBI" id="CHEBI:456216"/>
    </reaction>
</comment>
<keyword evidence="5 9" id="KW-0067">ATP-binding</keyword>
<keyword evidence="2 9" id="KW-0547">Nucleotide-binding</keyword>
<dbReference type="SMART" id="SM00382">
    <property type="entry name" value="AAA"/>
    <property type="match status" value="1"/>
</dbReference>
<evidence type="ECO:0000256" key="7">
    <source>
        <dbReference type="ARBA" id="ARBA00023172"/>
    </source>
</evidence>
<dbReference type="GO" id="GO:0016787">
    <property type="term" value="F:hydrolase activity"/>
    <property type="evidence" value="ECO:0007669"/>
    <property type="project" value="UniProtKB-KW"/>
</dbReference>
<evidence type="ECO:0000256" key="6">
    <source>
        <dbReference type="ARBA" id="ARBA00023125"/>
    </source>
</evidence>
<dbReference type="SUPFAM" id="SSF52540">
    <property type="entry name" value="P-loop containing nucleoside triphosphate hydrolases"/>
    <property type="match status" value="1"/>
</dbReference>
<keyword evidence="4 9" id="KW-0378">Hydrolase</keyword>
<feature type="binding site" evidence="9">
    <location>
        <position position="21"/>
    </location>
    <ligand>
        <name>ATP</name>
        <dbReference type="ChEBI" id="CHEBI:30616"/>
    </ligand>
</feature>
<keyword evidence="6 9" id="KW-0238">DNA-binding</keyword>
<accession>A0A8I0DUV6</accession>
<dbReference type="AlphaFoldDB" id="A0A8I0DUV6"/>
<evidence type="ECO:0000313" key="11">
    <source>
        <dbReference type="EMBL" id="MBC5662501.1"/>
    </source>
</evidence>
<evidence type="ECO:0000256" key="1">
    <source>
        <dbReference type="ARBA" id="ARBA00022490"/>
    </source>
</evidence>
<comment type="subcellular location">
    <subcellularLocation>
        <location evidence="9">Cytoplasm</location>
    </subcellularLocation>
</comment>
<keyword evidence="3 9" id="KW-0227">DNA damage</keyword>
<feature type="binding site" evidence="9">
    <location>
        <position position="66"/>
    </location>
    <ligand>
        <name>Mg(2+)</name>
        <dbReference type="ChEBI" id="CHEBI:18420"/>
    </ligand>
</feature>
<evidence type="ECO:0000256" key="2">
    <source>
        <dbReference type="ARBA" id="ARBA00022741"/>
    </source>
</evidence>
<dbReference type="InterPro" id="IPR036390">
    <property type="entry name" value="WH_DNA-bd_sf"/>
</dbReference>
<dbReference type="NCBIfam" id="TIGR00635">
    <property type="entry name" value="ruvB"/>
    <property type="match status" value="1"/>
</dbReference>
<dbReference type="Pfam" id="PF05496">
    <property type="entry name" value="RuvB_N"/>
    <property type="match status" value="1"/>
</dbReference>
<feature type="region of interest" description="Head domain (RuvB-H)" evidence="9">
    <location>
        <begin position="255"/>
        <end position="332"/>
    </location>
</feature>
<dbReference type="GO" id="GO:0006310">
    <property type="term" value="P:DNA recombination"/>
    <property type="evidence" value="ECO:0007669"/>
    <property type="project" value="UniProtKB-UniRule"/>
</dbReference>